<feature type="transmembrane region" description="Helical" evidence="1">
    <location>
        <begin position="123"/>
        <end position="143"/>
    </location>
</feature>
<keyword evidence="3" id="KW-1185">Reference proteome</keyword>
<feature type="transmembrane region" description="Helical" evidence="1">
    <location>
        <begin position="12"/>
        <end position="34"/>
    </location>
</feature>
<dbReference type="Proteomes" id="UP001221142">
    <property type="component" value="Unassembled WGS sequence"/>
</dbReference>
<name>A0AAD7F5D3_9AGAR</name>
<sequence length="329" mass="36035">MSMNGIALDKASLIALVLETFNLGVFTVMFGATLRVIHMKRIGRNPWLLPTLCLLWLLSIVHWIIDVVRAMDAFIDSPDGALVYYANVSNPLQAAKTAVYVTLTLTGDFFVIYRCYIVWNRSWFIVALPCLLWLATGVVGYATTAAFLRTREGGIFLMALVPWVTSFICMTLSTNVVCTILIAYRILRARMEIHKSTSGNSLIYSALIIFLESAATYSSALVALVTVYLLSSNAQFIVLDMTAPLIGITFCMIILRIATADRNETALSNPTESINFCLTTVNVSRLVDVSGDSGESQSEYYGAESFGGIGSHGKVTEYHDAESVPSSVV</sequence>
<evidence type="ECO:0000313" key="3">
    <source>
        <dbReference type="Proteomes" id="UP001221142"/>
    </source>
</evidence>
<evidence type="ECO:0000313" key="2">
    <source>
        <dbReference type="EMBL" id="KAJ7601969.1"/>
    </source>
</evidence>
<feature type="transmembrane region" description="Helical" evidence="1">
    <location>
        <begin position="46"/>
        <end position="65"/>
    </location>
</feature>
<feature type="transmembrane region" description="Helical" evidence="1">
    <location>
        <begin position="155"/>
        <end position="182"/>
    </location>
</feature>
<feature type="transmembrane region" description="Helical" evidence="1">
    <location>
        <begin position="202"/>
        <end position="230"/>
    </location>
</feature>
<keyword evidence="1" id="KW-0812">Transmembrane</keyword>
<evidence type="ECO:0000256" key="1">
    <source>
        <dbReference type="SAM" id="Phobius"/>
    </source>
</evidence>
<proteinExistence type="predicted"/>
<feature type="transmembrane region" description="Helical" evidence="1">
    <location>
        <begin position="236"/>
        <end position="255"/>
    </location>
</feature>
<keyword evidence="1" id="KW-1133">Transmembrane helix</keyword>
<keyword evidence="1" id="KW-0472">Membrane</keyword>
<organism evidence="2 3">
    <name type="scientific">Roridomyces roridus</name>
    <dbReference type="NCBI Taxonomy" id="1738132"/>
    <lineage>
        <taxon>Eukaryota</taxon>
        <taxon>Fungi</taxon>
        <taxon>Dikarya</taxon>
        <taxon>Basidiomycota</taxon>
        <taxon>Agaricomycotina</taxon>
        <taxon>Agaricomycetes</taxon>
        <taxon>Agaricomycetidae</taxon>
        <taxon>Agaricales</taxon>
        <taxon>Marasmiineae</taxon>
        <taxon>Mycenaceae</taxon>
        <taxon>Roridomyces</taxon>
    </lineage>
</organism>
<accession>A0AAD7F5D3</accession>
<comment type="caution">
    <text evidence="2">The sequence shown here is derived from an EMBL/GenBank/DDBJ whole genome shotgun (WGS) entry which is preliminary data.</text>
</comment>
<gene>
    <name evidence="2" type="ORF">FB45DRAFT_969254</name>
</gene>
<protein>
    <submittedName>
        <fullName evidence="2">Uncharacterized protein</fullName>
    </submittedName>
</protein>
<dbReference type="EMBL" id="JARKIF010000289">
    <property type="protein sequence ID" value="KAJ7601969.1"/>
    <property type="molecule type" value="Genomic_DNA"/>
</dbReference>
<dbReference type="AlphaFoldDB" id="A0AAD7F5D3"/>
<feature type="transmembrane region" description="Helical" evidence="1">
    <location>
        <begin position="97"/>
        <end position="116"/>
    </location>
</feature>
<reference evidence="2" key="1">
    <citation type="submission" date="2023-03" db="EMBL/GenBank/DDBJ databases">
        <title>Massive genome expansion in bonnet fungi (Mycena s.s.) driven by repeated elements and novel gene families across ecological guilds.</title>
        <authorList>
            <consortium name="Lawrence Berkeley National Laboratory"/>
            <person name="Harder C.B."/>
            <person name="Miyauchi S."/>
            <person name="Viragh M."/>
            <person name="Kuo A."/>
            <person name="Thoen E."/>
            <person name="Andreopoulos B."/>
            <person name="Lu D."/>
            <person name="Skrede I."/>
            <person name="Drula E."/>
            <person name="Henrissat B."/>
            <person name="Morin E."/>
            <person name="Kohler A."/>
            <person name="Barry K."/>
            <person name="LaButti K."/>
            <person name="Morin E."/>
            <person name="Salamov A."/>
            <person name="Lipzen A."/>
            <person name="Mereny Z."/>
            <person name="Hegedus B."/>
            <person name="Baldrian P."/>
            <person name="Stursova M."/>
            <person name="Weitz H."/>
            <person name="Taylor A."/>
            <person name="Grigoriev I.V."/>
            <person name="Nagy L.G."/>
            <person name="Martin F."/>
            <person name="Kauserud H."/>
        </authorList>
    </citation>
    <scope>NUCLEOTIDE SEQUENCE</scope>
    <source>
        <strain evidence="2">9284</strain>
    </source>
</reference>